<evidence type="ECO:0000256" key="2">
    <source>
        <dbReference type="ARBA" id="ARBA00022448"/>
    </source>
</evidence>
<evidence type="ECO:0000313" key="5">
    <source>
        <dbReference type="Proteomes" id="UP000294887"/>
    </source>
</evidence>
<dbReference type="InterPro" id="IPR018389">
    <property type="entry name" value="DctP_fam"/>
</dbReference>
<dbReference type="InterPro" id="IPR038404">
    <property type="entry name" value="TRAP_DctP_sf"/>
</dbReference>
<dbReference type="OrthoDB" id="9776801at2"/>
<organism evidence="4 5">
    <name type="scientific">Cocleimonas flava</name>
    <dbReference type="NCBI Taxonomy" id="634765"/>
    <lineage>
        <taxon>Bacteria</taxon>
        <taxon>Pseudomonadati</taxon>
        <taxon>Pseudomonadota</taxon>
        <taxon>Gammaproteobacteria</taxon>
        <taxon>Thiotrichales</taxon>
        <taxon>Thiotrichaceae</taxon>
        <taxon>Cocleimonas</taxon>
    </lineage>
</organism>
<dbReference type="InterPro" id="IPR006311">
    <property type="entry name" value="TAT_signal"/>
</dbReference>
<proteinExistence type="inferred from homology"/>
<gene>
    <name evidence="4" type="ORF">EV695_1219</name>
</gene>
<accession>A0A4V2P9E4</accession>
<dbReference type="AlphaFoldDB" id="A0A4V2P9E4"/>
<dbReference type="InterPro" id="IPR019546">
    <property type="entry name" value="TAT_signal_bac_arc"/>
</dbReference>
<dbReference type="Proteomes" id="UP000294887">
    <property type="component" value="Unassembled WGS sequence"/>
</dbReference>
<protein>
    <submittedName>
        <fullName evidence="4">TRAP-type C4-dicarboxylate transport system substrate-binding protein</fullName>
    </submittedName>
</protein>
<name>A0A4V2P9E4_9GAMM</name>
<dbReference type="Pfam" id="PF10518">
    <property type="entry name" value="TAT_signal"/>
    <property type="match status" value="1"/>
</dbReference>
<dbReference type="CDD" id="cd13603">
    <property type="entry name" value="PBP2_TRAP_Siap_TeaA_like"/>
    <property type="match status" value="1"/>
</dbReference>
<dbReference type="NCBIfam" id="NF037995">
    <property type="entry name" value="TRAP_S1"/>
    <property type="match status" value="1"/>
</dbReference>
<keyword evidence="5" id="KW-1185">Reference proteome</keyword>
<dbReference type="PANTHER" id="PTHR33376">
    <property type="match status" value="1"/>
</dbReference>
<comment type="similarity">
    <text evidence="1">Belongs to the bacterial solute-binding protein 7 family.</text>
</comment>
<dbReference type="GO" id="GO:0015740">
    <property type="term" value="P:C4-dicarboxylate transport"/>
    <property type="evidence" value="ECO:0007669"/>
    <property type="project" value="TreeGrafter"/>
</dbReference>
<evidence type="ECO:0000256" key="1">
    <source>
        <dbReference type="ARBA" id="ARBA00009023"/>
    </source>
</evidence>
<keyword evidence="3" id="KW-0732">Signal</keyword>
<dbReference type="RefSeq" id="WP_131904987.1">
    <property type="nucleotide sequence ID" value="NZ_BAAAFU010000008.1"/>
</dbReference>
<dbReference type="Pfam" id="PF03480">
    <property type="entry name" value="DctP"/>
    <property type="match status" value="1"/>
</dbReference>
<evidence type="ECO:0000313" key="4">
    <source>
        <dbReference type="EMBL" id="TCJ89355.1"/>
    </source>
</evidence>
<dbReference type="EMBL" id="SMFQ01000002">
    <property type="protein sequence ID" value="TCJ89355.1"/>
    <property type="molecule type" value="Genomic_DNA"/>
</dbReference>
<evidence type="ECO:0000256" key="3">
    <source>
        <dbReference type="ARBA" id="ARBA00022729"/>
    </source>
</evidence>
<dbReference type="GO" id="GO:0055085">
    <property type="term" value="P:transmembrane transport"/>
    <property type="evidence" value="ECO:0007669"/>
    <property type="project" value="InterPro"/>
</dbReference>
<dbReference type="PROSITE" id="PS51318">
    <property type="entry name" value="TAT"/>
    <property type="match status" value="1"/>
</dbReference>
<reference evidence="4 5" key="1">
    <citation type="submission" date="2019-03" db="EMBL/GenBank/DDBJ databases">
        <title>Genomic Encyclopedia of Type Strains, Phase IV (KMG-IV): sequencing the most valuable type-strain genomes for metagenomic binning, comparative biology and taxonomic classification.</title>
        <authorList>
            <person name="Goeker M."/>
        </authorList>
    </citation>
    <scope>NUCLEOTIDE SEQUENCE [LARGE SCALE GENOMIC DNA]</scope>
    <source>
        <strain evidence="4 5">DSM 24830</strain>
    </source>
</reference>
<dbReference type="PANTHER" id="PTHR33376:SF7">
    <property type="entry name" value="C4-DICARBOXYLATE-BINDING PROTEIN DCTB"/>
    <property type="match status" value="1"/>
</dbReference>
<sequence>MISRRDILKSGIATAAGVALPFINTTARAAKADHTLSFGHTFGKATEKYMVTGLEFFKERAEHYSGGKLLVDIHEAGSLGGQTVLPQKVLTGAIQACQLSTQNFTPFSSVYNILDFPFLFPSNDKFEEILASDLFKDSELTREPESKGFKVLPGMWSNAGHRVLGVSKEAEKVVKVPSDLEGMKIRVTGSKVEQKFFELTPANPVSIAWGEAYQALQQGAADALNVGLGPLTATKIYETFGSATMTQISLNCHLTVLNKRWFDKLPTDVQEGIMKAAAESFAFQQEKQRKANEEMVELWKSSGIKVHMLSDAEKKVWNELAGHKLPAYDKLKDRYGRDLYEKLASLSA</sequence>
<keyword evidence="2" id="KW-0813">Transport</keyword>
<comment type="caution">
    <text evidence="4">The sequence shown here is derived from an EMBL/GenBank/DDBJ whole genome shotgun (WGS) entry which is preliminary data.</text>
</comment>
<dbReference type="Gene3D" id="3.40.190.170">
    <property type="entry name" value="Bacterial extracellular solute-binding protein, family 7"/>
    <property type="match status" value="1"/>
</dbReference>